<evidence type="ECO:0000313" key="1">
    <source>
        <dbReference type="EMBL" id="MPM58193.1"/>
    </source>
</evidence>
<reference evidence="1" key="1">
    <citation type="submission" date="2019-08" db="EMBL/GenBank/DDBJ databases">
        <authorList>
            <person name="Kucharzyk K."/>
            <person name="Murdoch R.W."/>
            <person name="Higgins S."/>
            <person name="Loffler F."/>
        </authorList>
    </citation>
    <scope>NUCLEOTIDE SEQUENCE</scope>
</reference>
<name>A0A645B4W9_9ZZZZ</name>
<dbReference type="AlphaFoldDB" id="A0A645B4W9"/>
<organism evidence="1">
    <name type="scientific">bioreactor metagenome</name>
    <dbReference type="NCBI Taxonomy" id="1076179"/>
    <lineage>
        <taxon>unclassified sequences</taxon>
        <taxon>metagenomes</taxon>
        <taxon>ecological metagenomes</taxon>
    </lineage>
</organism>
<protein>
    <submittedName>
        <fullName evidence="1">Uncharacterized protein</fullName>
    </submittedName>
</protein>
<gene>
    <name evidence="1" type="ORF">SDC9_105023</name>
</gene>
<proteinExistence type="predicted"/>
<dbReference type="EMBL" id="VSSQ01016642">
    <property type="protein sequence ID" value="MPM58193.1"/>
    <property type="molecule type" value="Genomic_DNA"/>
</dbReference>
<comment type="caution">
    <text evidence="1">The sequence shown here is derived from an EMBL/GenBank/DDBJ whole genome shotgun (WGS) entry which is preliminary data.</text>
</comment>
<accession>A0A645B4W9</accession>
<sequence length="133" mass="14251">MLPVGFFEIIHIGLLQNGNYLRNSSRTAVVIGDSQRCSVCLAGTSCRSIDVRRIRIGAGRTAVAEIPGIAQTGSCRGVCEQDGTSRAGVVWRKSKSCNRNRQNINHMCSSVMTATGAGDDKSHRVASRCRVGV</sequence>